<dbReference type="KEGG" id="rru:Rru_A2417"/>
<reference evidence="8 9" key="1">
    <citation type="journal article" date="2011" name="Stand. Genomic Sci.">
        <title>Complete genome sequence of Rhodospirillum rubrum type strain (S1).</title>
        <authorList>
            <person name="Munk A.C."/>
            <person name="Copeland A."/>
            <person name="Lucas S."/>
            <person name="Lapidus A."/>
            <person name="Del Rio T.G."/>
            <person name="Barry K."/>
            <person name="Detter J.C."/>
            <person name="Hammon N."/>
            <person name="Israni S."/>
            <person name="Pitluck S."/>
            <person name="Brettin T."/>
            <person name="Bruce D."/>
            <person name="Han C."/>
            <person name="Tapia R."/>
            <person name="Gilna P."/>
            <person name="Schmutz J."/>
            <person name="Larimer F."/>
            <person name="Land M."/>
            <person name="Kyrpides N.C."/>
            <person name="Mavromatis K."/>
            <person name="Richardson P."/>
            <person name="Rohde M."/>
            <person name="Goker M."/>
            <person name="Klenk H.P."/>
            <person name="Zhang Y."/>
            <person name="Roberts G.P."/>
            <person name="Reslewic S."/>
            <person name="Schwartz D.C."/>
        </authorList>
    </citation>
    <scope>NUCLEOTIDE SEQUENCE [LARGE SCALE GENOMIC DNA]</scope>
    <source>
        <strain evidence="9">ATCC 11170 / ATH 1.1.1 / DSM 467 / LMG 4362 / NCIMB 8255 / S1</strain>
    </source>
</reference>
<dbReference type="eggNOG" id="COG1464">
    <property type="taxonomic scope" value="Bacteria"/>
</dbReference>
<keyword evidence="6 8" id="KW-0449">Lipoprotein</keyword>
<dbReference type="SUPFAM" id="SSF53850">
    <property type="entry name" value="Periplasmic binding protein-like II"/>
    <property type="match status" value="1"/>
</dbReference>
<feature type="signal peptide" evidence="7">
    <location>
        <begin position="1"/>
        <end position="23"/>
    </location>
</feature>
<evidence type="ECO:0000256" key="6">
    <source>
        <dbReference type="ARBA" id="ARBA00023288"/>
    </source>
</evidence>
<comment type="similarity">
    <text evidence="2">Belongs to the NlpA lipoprotein family.</text>
</comment>
<comment type="subcellular location">
    <subcellularLocation>
        <location evidence="1">Membrane</location>
        <topology evidence="1">Lipid-anchor</topology>
    </subcellularLocation>
</comment>
<dbReference type="RefSeq" id="WP_011390170.1">
    <property type="nucleotide sequence ID" value="NC_007643.1"/>
</dbReference>
<dbReference type="PANTHER" id="PTHR30429:SF1">
    <property type="entry name" value="D-METHIONINE-BINDING LIPOPROTEIN METQ-RELATED"/>
    <property type="match status" value="1"/>
</dbReference>
<dbReference type="Proteomes" id="UP000001929">
    <property type="component" value="Chromosome"/>
</dbReference>
<name>Q2RRM8_RHORT</name>
<dbReference type="AlphaFoldDB" id="Q2RRM8"/>
<evidence type="ECO:0000256" key="7">
    <source>
        <dbReference type="SAM" id="SignalP"/>
    </source>
</evidence>
<protein>
    <submittedName>
        <fullName evidence="8">Lipoprotein YaeC</fullName>
    </submittedName>
</protein>
<evidence type="ECO:0000256" key="3">
    <source>
        <dbReference type="ARBA" id="ARBA00022729"/>
    </source>
</evidence>
<dbReference type="EnsemblBacteria" id="ABC23217">
    <property type="protein sequence ID" value="ABC23217"/>
    <property type="gene ID" value="Rru_A2417"/>
</dbReference>
<dbReference type="PATRIC" id="fig|269796.9.peg.2520"/>
<dbReference type="STRING" id="269796.Rru_A2417"/>
<evidence type="ECO:0000256" key="1">
    <source>
        <dbReference type="ARBA" id="ARBA00004635"/>
    </source>
</evidence>
<gene>
    <name evidence="8" type="ordered locus">Rru_A2417</name>
</gene>
<dbReference type="Pfam" id="PF03180">
    <property type="entry name" value="Lipoprotein_9"/>
    <property type="match status" value="1"/>
</dbReference>
<keyword evidence="3 7" id="KW-0732">Signal</keyword>
<dbReference type="PIRSF" id="PIRSF002854">
    <property type="entry name" value="MetQ"/>
    <property type="match status" value="1"/>
</dbReference>
<evidence type="ECO:0000256" key="4">
    <source>
        <dbReference type="ARBA" id="ARBA00023136"/>
    </source>
</evidence>
<dbReference type="PhylomeDB" id="Q2RRM8"/>
<dbReference type="HOGENOM" id="CLU_067080_0_0_5"/>
<evidence type="ECO:0000256" key="5">
    <source>
        <dbReference type="ARBA" id="ARBA00023139"/>
    </source>
</evidence>
<keyword evidence="4" id="KW-0472">Membrane</keyword>
<dbReference type="EMBL" id="CP000230">
    <property type="protein sequence ID" value="ABC23217.1"/>
    <property type="molecule type" value="Genomic_DNA"/>
</dbReference>
<keyword evidence="5" id="KW-0564">Palmitate</keyword>
<dbReference type="GO" id="GO:0016020">
    <property type="term" value="C:membrane"/>
    <property type="evidence" value="ECO:0007669"/>
    <property type="project" value="UniProtKB-SubCell"/>
</dbReference>
<keyword evidence="9" id="KW-1185">Reference proteome</keyword>
<dbReference type="Gene3D" id="3.40.190.10">
    <property type="entry name" value="Periplasmic binding protein-like II"/>
    <property type="match status" value="2"/>
</dbReference>
<dbReference type="InterPro" id="IPR004872">
    <property type="entry name" value="Lipoprotein_NlpA"/>
</dbReference>
<dbReference type="NCBIfam" id="TIGR00363">
    <property type="entry name" value="MetQ/NlpA family lipoprotein"/>
    <property type="match status" value="1"/>
</dbReference>
<evidence type="ECO:0000313" key="9">
    <source>
        <dbReference type="Proteomes" id="UP000001929"/>
    </source>
</evidence>
<organism evidence="8 9">
    <name type="scientific">Rhodospirillum rubrum (strain ATCC 11170 / ATH 1.1.1 / DSM 467 / LMG 4362 / NCIMB 8255 / S1)</name>
    <dbReference type="NCBI Taxonomy" id="269796"/>
    <lineage>
        <taxon>Bacteria</taxon>
        <taxon>Pseudomonadati</taxon>
        <taxon>Pseudomonadota</taxon>
        <taxon>Alphaproteobacteria</taxon>
        <taxon>Rhodospirillales</taxon>
        <taxon>Rhodospirillaceae</taxon>
        <taxon>Rhodospirillum</taxon>
    </lineage>
</organism>
<proteinExistence type="inferred from homology"/>
<accession>Q2RRM8</accession>
<sequence>MRFLKTIAAAAILATGFAAPGFADTKIKVGVTPGEHEEVMEQVKALAKDKGLDVEIVTFSDYVLPNQALNDGDLQLNSFQHVPYLENQIKDRGYKLSVVGKNFVTPMGVYSEKLKSLDALPEGARFALPNDPTNGGRALLLLQAKGVITLKDGAGLSVTPADVVGNPKKLKFIELDAAQLPRSLPDVDAAAINTNYALDAGLNPTDDAIAIESAESPYTNVIVARTQDKDAEWVKAFVAVYQSEPIRKFILDTYKGAVLPVF</sequence>
<dbReference type="PANTHER" id="PTHR30429">
    <property type="entry name" value="D-METHIONINE-BINDING LIPOPROTEIN METQ"/>
    <property type="match status" value="1"/>
</dbReference>
<dbReference type="CDD" id="cd13598">
    <property type="entry name" value="PBP2_lipoprotein_IlpA_like"/>
    <property type="match status" value="1"/>
</dbReference>
<evidence type="ECO:0000313" key="8">
    <source>
        <dbReference type="EMBL" id="ABC23217.1"/>
    </source>
</evidence>
<feature type="chain" id="PRO_5004214960" evidence="7">
    <location>
        <begin position="24"/>
        <end position="262"/>
    </location>
</feature>
<evidence type="ECO:0000256" key="2">
    <source>
        <dbReference type="ARBA" id="ARBA00008973"/>
    </source>
</evidence>